<dbReference type="AlphaFoldDB" id="A0A9E7FA51"/>
<dbReference type="EMBL" id="CP097505">
    <property type="protein sequence ID" value="URD92539.1"/>
    <property type="molecule type" value="Genomic_DNA"/>
</dbReference>
<accession>A0A9E7FA51</accession>
<protein>
    <submittedName>
        <fullName evidence="1">Uncharacterized protein</fullName>
    </submittedName>
</protein>
<gene>
    <name evidence="1" type="ORF">MUK42_18343</name>
</gene>
<evidence type="ECO:0000313" key="1">
    <source>
        <dbReference type="EMBL" id="URD92539.1"/>
    </source>
</evidence>
<sequence>MPDTTFKKSEEEEESILSVLNSQPIQHARIFLSRTMKERLLQLPESAGDPHPLDIEQLGKLVEPPMEAVAEFHDVLDVVHSREVDVDEIEEAGLGVREVLASEKLEKELAKALGINPRLIVLLEIDAALAEKVDGVGREDVLLDVELAEIELPYAATVGAAGGEGAELVGEGETELDEFEHVDIGLEGGVVELGAGPEVAEGAAHDAGELGVHGHVREVVHDLADQGELRLEVVAPHLADLDRLVLGQDRRHRTNIKRNQEP</sequence>
<keyword evidence="2" id="KW-1185">Reference proteome</keyword>
<organism evidence="1 2">
    <name type="scientific">Musa troglodytarum</name>
    <name type="common">fe'i banana</name>
    <dbReference type="NCBI Taxonomy" id="320322"/>
    <lineage>
        <taxon>Eukaryota</taxon>
        <taxon>Viridiplantae</taxon>
        <taxon>Streptophyta</taxon>
        <taxon>Embryophyta</taxon>
        <taxon>Tracheophyta</taxon>
        <taxon>Spermatophyta</taxon>
        <taxon>Magnoliopsida</taxon>
        <taxon>Liliopsida</taxon>
        <taxon>Zingiberales</taxon>
        <taxon>Musaceae</taxon>
        <taxon>Musa</taxon>
    </lineage>
</organism>
<name>A0A9E7FA51_9LILI</name>
<proteinExistence type="predicted"/>
<evidence type="ECO:0000313" key="2">
    <source>
        <dbReference type="Proteomes" id="UP001055439"/>
    </source>
</evidence>
<dbReference type="Proteomes" id="UP001055439">
    <property type="component" value="Chromosome 3"/>
</dbReference>
<reference evidence="1" key="1">
    <citation type="submission" date="2022-05" db="EMBL/GenBank/DDBJ databases">
        <title>The Musa troglodytarum L. genome provides insights into the mechanism of non-climacteric behaviour and enrichment of carotenoids.</title>
        <authorList>
            <person name="Wang J."/>
        </authorList>
    </citation>
    <scope>NUCLEOTIDE SEQUENCE</scope>
    <source>
        <tissue evidence="1">Leaf</tissue>
    </source>
</reference>